<evidence type="ECO:0000259" key="6">
    <source>
        <dbReference type="PROSITE" id="PS50075"/>
    </source>
</evidence>
<dbReference type="PANTHER" id="PTHR45527">
    <property type="entry name" value="NONRIBOSOMAL PEPTIDE SYNTHETASE"/>
    <property type="match status" value="1"/>
</dbReference>
<protein>
    <submittedName>
        <fullName evidence="7">Amino acid adenylation domain-containing protein</fullName>
    </submittedName>
</protein>
<evidence type="ECO:0000256" key="5">
    <source>
        <dbReference type="ARBA" id="ARBA00022723"/>
    </source>
</evidence>
<proteinExistence type="predicted"/>
<dbReference type="InterPro" id="IPR045851">
    <property type="entry name" value="AMP-bd_C_sf"/>
</dbReference>
<dbReference type="InterPro" id="IPR036736">
    <property type="entry name" value="ACP-like_sf"/>
</dbReference>
<dbReference type="PROSITE" id="PS00455">
    <property type="entry name" value="AMP_BINDING"/>
    <property type="match status" value="1"/>
</dbReference>
<dbReference type="InterPro" id="IPR044894">
    <property type="entry name" value="TubC_N_sf"/>
</dbReference>
<dbReference type="PANTHER" id="PTHR45527:SF10">
    <property type="entry name" value="PYOCHELIN SYNTHASE PCHF"/>
    <property type="match status" value="1"/>
</dbReference>
<dbReference type="Gene3D" id="1.10.10.1830">
    <property type="entry name" value="Non-ribosomal peptide synthase, adenylation domain"/>
    <property type="match status" value="1"/>
</dbReference>
<gene>
    <name evidence="7" type="ORF">J2T09_000427</name>
</gene>
<feature type="domain" description="Carrier" evidence="6">
    <location>
        <begin position="1016"/>
        <end position="1091"/>
    </location>
</feature>
<dbReference type="PROSITE" id="PS50075">
    <property type="entry name" value="CARRIER"/>
    <property type="match status" value="1"/>
</dbReference>
<dbReference type="EMBL" id="JAUSRF010000001">
    <property type="protein sequence ID" value="MDP9835686.1"/>
    <property type="molecule type" value="Genomic_DNA"/>
</dbReference>
<evidence type="ECO:0000313" key="8">
    <source>
        <dbReference type="Proteomes" id="UP001241472"/>
    </source>
</evidence>
<dbReference type="Gene3D" id="1.10.1200.10">
    <property type="entry name" value="ACP-like"/>
    <property type="match status" value="1"/>
</dbReference>
<name>A0ABT9PN90_9HYPH</name>
<dbReference type="InterPro" id="IPR025110">
    <property type="entry name" value="AMP-bd_C"/>
</dbReference>
<sequence length="1102" mass="120513">MSLSALLDELEQTGIQLWVENGQLRFRAPAGAMTAPLKAKLTQQKQALLARLSETPAEPAIDAHRFEPFPQTPIQQAYLVGRTGALDLGGVSANSYLEFECPDLDTTRADACLAEVISRHDMLRTVLLPDGLQVAMQRVPDYHVPVSDISGLDTAQQTARLAELRKNISERVRDPFTWPLFELHWVRTNEKLLLLSCVDLIALDAWSSQLFHREWFALIDGEQLPPAPGIRFRDCVVAEENDRHRDEAWSYWRRELPLLPPAPHLPASRASGQPGRFHRLSGHIDKSRWQALKAACKDRGVTPTSLIATVFANTLSLWSRNEDVTLNMTLFNRPAQHEDMRRVLGEFTNTTLVGFAGMERPLGEQVQQTQSSLLERLENSAVSGVDLLRELARLKKDYSGSLMPVVFTSLLIGEEAASDDDRRWKQIAGISQTPQVSLDHQLFEENGGLSFNWDAAEATLDLDAVKAAFERYVQILTSLCDDATSWGRPLTRLLPEAQKAVRDAIHVPPTTALDASLDITAGFWNGLAANAKRDALLWSDGRMSHGELAARASTLSERLKNAGVQAGDRVFVRLPKGPLQVVAVLAVLHAGAIYVPVAPDLPTARVEAMRAQVTPVADIVEAGLGGEDHHKHIAVSLTDPISDISPDSRFRPRSSDTAYIIFTSGSTGVPKGVAMSHGAVANTLDDMAARFGMAASDRVFALSSLSFDLSVYDVFAPLSHGAAIVIPDPGQERNPAHWHSMLETHRATIWNSVPMLLDMALVWCASMKVTPPTSLRLALVSGDWVPLDLPARLASAAPQTRLVALGGATEAAVWSNWQDAGKIEPQWKSVPYGKPLTNQYFRVLDRYGADRPDRVAGQLYIGGHGLADGYWGDCQKTAAAFITTTDSGERLYKTGDLGCFWENGTLEFLGRDDGQVKVGGHRIELGDITHALQSHTGVARAVAITQETSGGRQIIAHIATAGDTAPTEETLRQHCRSLLPTYMVPARIGIHASLPLSANGKIDIRALPAITERRPVSTPIRSSRVRTVFERVLGRRGLPADINFFELGATSIRLVEAHAALRNELGIDLQVTDLFMHTTIAALEAHVAGLQASTETNSEKVH</sequence>
<dbReference type="SUPFAM" id="SSF56801">
    <property type="entry name" value="Acetyl-CoA synthetase-like"/>
    <property type="match status" value="1"/>
</dbReference>
<comment type="pathway">
    <text evidence="1">Siderophore biosynthesis.</text>
</comment>
<evidence type="ECO:0000256" key="4">
    <source>
        <dbReference type="ARBA" id="ARBA00022598"/>
    </source>
</evidence>
<accession>A0ABT9PN90</accession>
<dbReference type="Gene3D" id="3.30.300.30">
    <property type="match status" value="1"/>
</dbReference>
<reference evidence="7 8" key="1">
    <citation type="submission" date="2023-07" db="EMBL/GenBank/DDBJ databases">
        <title>Sorghum-associated microbial communities from plants grown in Nebraska, USA.</title>
        <authorList>
            <person name="Schachtman D."/>
        </authorList>
    </citation>
    <scope>NUCLEOTIDE SEQUENCE [LARGE SCALE GENOMIC DNA]</scope>
    <source>
        <strain evidence="7 8">DS1307</strain>
    </source>
</reference>
<dbReference type="NCBIfam" id="TIGR01733">
    <property type="entry name" value="AA-adenyl-dom"/>
    <property type="match status" value="1"/>
</dbReference>
<dbReference type="RefSeq" id="WP_306830542.1">
    <property type="nucleotide sequence ID" value="NZ_JAUSRF010000001.1"/>
</dbReference>
<dbReference type="InterPro" id="IPR020806">
    <property type="entry name" value="PKS_PP-bd"/>
</dbReference>
<organism evidence="7 8">
    <name type="scientific">Neorhizobium huautlense</name>
    <dbReference type="NCBI Taxonomy" id="67774"/>
    <lineage>
        <taxon>Bacteria</taxon>
        <taxon>Pseudomonadati</taxon>
        <taxon>Pseudomonadota</taxon>
        <taxon>Alphaproteobacteria</taxon>
        <taxon>Hyphomicrobiales</taxon>
        <taxon>Rhizobiaceae</taxon>
        <taxon>Rhizobium/Agrobacterium group</taxon>
        <taxon>Neorhizobium</taxon>
    </lineage>
</organism>
<dbReference type="CDD" id="cd19535">
    <property type="entry name" value="Cyc_NRPS"/>
    <property type="match status" value="1"/>
</dbReference>
<dbReference type="SUPFAM" id="SSF52777">
    <property type="entry name" value="CoA-dependent acyltransferases"/>
    <property type="match status" value="2"/>
</dbReference>
<dbReference type="InterPro" id="IPR041464">
    <property type="entry name" value="TubC_N"/>
</dbReference>
<evidence type="ECO:0000313" key="7">
    <source>
        <dbReference type="EMBL" id="MDP9835686.1"/>
    </source>
</evidence>
<keyword evidence="2" id="KW-0596">Phosphopantetheine</keyword>
<dbReference type="InterPro" id="IPR023213">
    <property type="entry name" value="CAT-like_dom_sf"/>
</dbReference>
<evidence type="ECO:0000256" key="1">
    <source>
        <dbReference type="ARBA" id="ARBA00004924"/>
    </source>
</evidence>
<comment type="caution">
    <text evidence="7">The sequence shown here is derived from an EMBL/GenBank/DDBJ whole genome shotgun (WGS) entry which is preliminary data.</text>
</comment>
<dbReference type="SMART" id="SM00823">
    <property type="entry name" value="PKS_PP"/>
    <property type="match status" value="1"/>
</dbReference>
<dbReference type="SUPFAM" id="SSF47336">
    <property type="entry name" value="ACP-like"/>
    <property type="match status" value="1"/>
</dbReference>
<dbReference type="Proteomes" id="UP001241472">
    <property type="component" value="Unassembled WGS sequence"/>
</dbReference>
<dbReference type="InterPro" id="IPR009081">
    <property type="entry name" value="PP-bd_ACP"/>
</dbReference>
<dbReference type="Pfam" id="PF00550">
    <property type="entry name" value="PP-binding"/>
    <property type="match status" value="1"/>
</dbReference>
<dbReference type="InterPro" id="IPR057737">
    <property type="entry name" value="Condensation_MtbB-like"/>
</dbReference>
<dbReference type="Pfam" id="PF18563">
    <property type="entry name" value="TubC_N"/>
    <property type="match status" value="1"/>
</dbReference>
<dbReference type="Gene3D" id="3.30.559.30">
    <property type="entry name" value="Nonribosomal peptide synthetase, condensation domain"/>
    <property type="match status" value="1"/>
</dbReference>
<dbReference type="InterPro" id="IPR010071">
    <property type="entry name" value="AA_adenyl_dom"/>
</dbReference>
<keyword evidence="5" id="KW-0479">Metal-binding</keyword>
<evidence type="ECO:0000256" key="3">
    <source>
        <dbReference type="ARBA" id="ARBA00022553"/>
    </source>
</evidence>
<dbReference type="Pfam" id="PF00668">
    <property type="entry name" value="Condensation"/>
    <property type="match status" value="1"/>
</dbReference>
<dbReference type="InterPro" id="IPR042099">
    <property type="entry name" value="ANL_N_sf"/>
</dbReference>
<dbReference type="InterPro" id="IPR020845">
    <property type="entry name" value="AMP-binding_CS"/>
</dbReference>
<keyword evidence="8" id="KW-1185">Reference proteome</keyword>
<dbReference type="Gene3D" id="3.30.559.10">
    <property type="entry name" value="Chloramphenicol acetyltransferase-like domain"/>
    <property type="match status" value="1"/>
</dbReference>
<dbReference type="Pfam" id="PF13193">
    <property type="entry name" value="AMP-binding_C"/>
    <property type="match status" value="1"/>
</dbReference>
<keyword evidence="3" id="KW-0597">Phosphoprotein</keyword>
<dbReference type="InterPro" id="IPR000873">
    <property type="entry name" value="AMP-dep_synth/lig_dom"/>
</dbReference>
<keyword evidence="4" id="KW-0436">Ligase</keyword>
<evidence type="ECO:0000256" key="2">
    <source>
        <dbReference type="ARBA" id="ARBA00022450"/>
    </source>
</evidence>
<dbReference type="InterPro" id="IPR001242">
    <property type="entry name" value="Condensation_dom"/>
</dbReference>
<dbReference type="Gene3D" id="3.40.50.12780">
    <property type="entry name" value="N-terminal domain of ligase-like"/>
    <property type="match status" value="1"/>
</dbReference>
<dbReference type="Pfam" id="PF00501">
    <property type="entry name" value="AMP-binding"/>
    <property type="match status" value="1"/>
</dbReference>